<feature type="transmembrane region" description="Helical" evidence="1">
    <location>
        <begin position="38"/>
        <end position="55"/>
    </location>
</feature>
<gene>
    <name evidence="2" type="ORF">EHQ10_12595</name>
</gene>
<dbReference type="Proteomes" id="UP000297617">
    <property type="component" value="Unassembled WGS sequence"/>
</dbReference>
<evidence type="ECO:0000313" key="3">
    <source>
        <dbReference type="Proteomes" id="UP000297617"/>
    </source>
</evidence>
<keyword evidence="1" id="KW-0812">Transmembrane</keyword>
<name>A0ABY2L3N6_9LEPT</name>
<organism evidence="2 3">
    <name type="scientific">Leptospira bouyouniensis</name>
    <dbReference type="NCBI Taxonomy" id="2484911"/>
    <lineage>
        <taxon>Bacteria</taxon>
        <taxon>Pseudomonadati</taxon>
        <taxon>Spirochaetota</taxon>
        <taxon>Spirochaetia</taxon>
        <taxon>Leptospirales</taxon>
        <taxon>Leptospiraceae</taxon>
        <taxon>Leptospira</taxon>
    </lineage>
</organism>
<protein>
    <recommendedName>
        <fullName evidence="4">Dolichyl-phosphate-mannose--protein mannosyltransferase</fullName>
    </recommendedName>
</protein>
<feature type="transmembrane region" description="Helical" evidence="1">
    <location>
        <begin position="122"/>
        <end position="141"/>
    </location>
</feature>
<evidence type="ECO:0008006" key="4">
    <source>
        <dbReference type="Google" id="ProtNLM"/>
    </source>
</evidence>
<dbReference type="RefSeq" id="WP_135754258.1">
    <property type="nucleotide sequence ID" value="NZ_RQFD01000015.1"/>
</dbReference>
<sequence>MIHLKQAGKIETAGWIPPPDYVLYFGYFNLFSSVSMKHIIWTLVFPLVIFTFLCIRKIYMYIQKKLRFEFDSAGFYLLISFLILLITSIFSYFIPISTSRNWIITLPLVYYFVSKELSSFKYSKYLIILILICLFFSFLNLKKNFYISFKEDWRGATQVIIKNCQTSSVFSDAFPEFFNLYLSWNHEKNVHVDWNHQLENVKQSSFCLISRKLGGNNLNFKVKDDYQFDRSDEVLGFEIKKYKKKL</sequence>
<proteinExistence type="predicted"/>
<keyword evidence="1" id="KW-1133">Transmembrane helix</keyword>
<comment type="caution">
    <text evidence="2">The sequence shown here is derived from an EMBL/GenBank/DDBJ whole genome shotgun (WGS) entry which is preliminary data.</text>
</comment>
<evidence type="ECO:0000313" key="2">
    <source>
        <dbReference type="EMBL" id="TGK48544.1"/>
    </source>
</evidence>
<dbReference type="EMBL" id="RQFD01000015">
    <property type="protein sequence ID" value="TGK48544.1"/>
    <property type="molecule type" value="Genomic_DNA"/>
</dbReference>
<accession>A0ABY2L3N6</accession>
<keyword evidence="3" id="KW-1185">Reference proteome</keyword>
<keyword evidence="1" id="KW-0472">Membrane</keyword>
<reference evidence="3" key="1">
    <citation type="journal article" date="2019" name="PLoS Negl. Trop. Dis.">
        <title>Revisiting the worldwide diversity of Leptospira species in the environment.</title>
        <authorList>
            <person name="Vincent A.T."/>
            <person name="Schiettekatte O."/>
            <person name="Bourhy P."/>
            <person name="Veyrier F.J."/>
            <person name="Picardeau M."/>
        </authorList>
    </citation>
    <scope>NUCLEOTIDE SEQUENCE [LARGE SCALE GENOMIC DNA]</scope>
    <source>
        <strain evidence="3">201800295</strain>
    </source>
</reference>
<evidence type="ECO:0000256" key="1">
    <source>
        <dbReference type="SAM" id="Phobius"/>
    </source>
</evidence>
<feature type="transmembrane region" description="Helical" evidence="1">
    <location>
        <begin position="75"/>
        <end position="94"/>
    </location>
</feature>